<evidence type="ECO:0000256" key="3">
    <source>
        <dbReference type="ARBA" id="ARBA00022691"/>
    </source>
</evidence>
<name>A0AAV5IBC1_9ROSI</name>
<dbReference type="PANTHER" id="PTHR11746">
    <property type="entry name" value="O-METHYLTRANSFERASE"/>
    <property type="match status" value="1"/>
</dbReference>
<protein>
    <recommendedName>
        <fullName evidence="4">O-methyltransferase C-terminal domain-containing protein</fullName>
    </recommendedName>
</protein>
<dbReference type="EMBL" id="BPVZ01000010">
    <property type="protein sequence ID" value="GKU96327.1"/>
    <property type="molecule type" value="Genomic_DNA"/>
</dbReference>
<evidence type="ECO:0000259" key="4">
    <source>
        <dbReference type="Pfam" id="PF00891"/>
    </source>
</evidence>
<dbReference type="Pfam" id="PF00891">
    <property type="entry name" value="Methyltransf_2"/>
    <property type="match status" value="1"/>
</dbReference>
<dbReference type="CDD" id="cd02440">
    <property type="entry name" value="AdoMet_MTases"/>
    <property type="match status" value="1"/>
</dbReference>
<dbReference type="PROSITE" id="PS51683">
    <property type="entry name" value="SAM_OMT_II"/>
    <property type="match status" value="1"/>
</dbReference>
<evidence type="ECO:0000313" key="6">
    <source>
        <dbReference type="Proteomes" id="UP001054252"/>
    </source>
</evidence>
<dbReference type="GO" id="GO:0008171">
    <property type="term" value="F:O-methyltransferase activity"/>
    <property type="evidence" value="ECO:0007669"/>
    <property type="project" value="InterPro"/>
</dbReference>
<sequence length="284" mass="31896">MCILVHSGFFRCQKLGENNQEDGYSLTNASHLFLKNEPMSVTPFMNIMLDPMLTKPWYRLASWLQNDDVNAFYTQHGTTLWGCAGYDPRLNHLFNNGMASDSQLVGKVLVDDKHRKVFEGLSSLVDIGGGTGTLAKAIADAFPHLDCTVFDLPHVVAGLEGMKNLKFVGGDMFETVPPADALLLKWILHDWSDEECVKMLNRCKEAIKKNGNGGKVIIIDMVRTNEGDEESIETQLFFDMLLMVLVTGMERNEEEWAKLFFEAGFSGYKIFPILGVRSLIEVYP</sequence>
<proteinExistence type="predicted"/>
<dbReference type="Gene3D" id="3.40.50.150">
    <property type="entry name" value="Vaccinia Virus protein VP39"/>
    <property type="match status" value="1"/>
</dbReference>
<keyword evidence="6" id="KW-1185">Reference proteome</keyword>
<dbReference type="AlphaFoldDB" id="A0AAV5IBC1"/>
<gene>
    <name evidence="5" type="ORF">SLEP1_g9575</name>
</gene>
<dbReference type="InterPro" id="IPR029063">
    <property type="entry name" value="SAM-dependent_MTases_sf"/>
</dbReference>
<evidence type="ECO:0000256" key="1">
    <source>
        <dbReference type="ARBA" id="ARBA00022603"/>
    </source>
</evidence>
<reference evidence="5 6" key="1">
    <citation type="journal article" date="2021" name="Commun. Biol.">
        <title>The genome of Shorea leprosula (Dipterocarpaceae) highlights the ecological relevance of drought in aseasonal tropical rainforests.</title>
        <authorList>
            <person name="Ng K.K.S."/>
            <person name="Kobayashi M.J."/>
            <person name="Fawcett J.A."/>
            <person name="Hatakeyama M."/>
            <person name="Paape T."/>
            <person name="Ng C.H."/>
            <person name="Ang C.C."/>
            <person name="Tnah L.H."/>
            <person name="Lee C.T."/>
            <person name="Nishiyama T."/>
            <person name="Sese J."/>
            <person name="O'Brien M.J."/>
            <person name="Copetti D."/>
            <person name="Mohd Noor M.I."/>
            <person name="Ong R.C."/>
            <person name="Putra M."/>
            <person name="Sireger I.Z."/>
            <person name="Indrioko S."/>
            <person name="Kosugi Y."/>
            <person name="Izuno A."/>
            <person name="Isagi Y."/>
            <person name="Lee S.L."/>
            <person name="Shimizu K.K."/>
        </authorList>
    </citation>
    <scope>NUCLEOTIDE SEQUENCE [LARGE SCALE GENOMIC DNA]</scope>
    <source>
        <strain evidence="5">214</strain>
    </source>
</reference>
<dbReference type="Proteomes" id="UP001054252">
    <property type="component" value="Unassembled WGS sequence"/>
</dbReference>
<dbReference type="InterPro" id="IPR016461">
    <property type="entry name" value="COMT-like"/>
</dbReference>
<keyword evidence="3" id="KW-0949">S-adenosyl-L-methionine</keyword>
<evidence type="ECO:0000313" key="5">
    <source>
        <dbReference type="EMBL" id="GKU96327.1"/>
    </source>
</evidence>
<dbReference type="GO" id="GO:0032259">
    <property type="term" value="P:methylation"/>
    <property type="evidence" value="ECO:0007669"/>
    <property type="project" value="UniProtKB-KW"/>
</dbReference>
<dbReference type="InterPro" id="IPR001077">
    <property type="entry name" value="COMT_C"/>
</dbReference>
<feature type="domain" description="O-methyltransferase C-terminal" evidence="4">
    <location>
        <begin position="57"/>
        <end position="266"/>
    </location>
</feature>
<comment type="caution">
    <text evidence="5">The sequence shown here is derived from an EMBL/GenBank/DDBJ whole genome shotgun (WGS) entry which is preliminary data.</text>
</comment>
<keyword evidence="2" id="KW-0808">Transferase</keyword>
<dbReference type="FunFam" id="3.40.50.150:FF:000057">
    <property type="entry name" value="O-methyltransferase ZRP4"/>
    <property type="match status" value="1"/>
</dbReference>
<evidence type="ECO:0000256" key="2">
    <source>
        <dbReference type="ARBA" id="ARBA00022679"/>
    </source>
</evidence>
<keyword evidence="1" id="KW-0489">Methyltransferase</keyword>
<dbReference type="SUPFAM" id="SSF53335">
    <property type="entry name" value="S-adenosyl-L-methionine-dependent methyltransferases"/>
    <property type="match status" value="1"/>
</dbReference>
<organism evidence="5 6">
    <name type="scientific">Rubroshorea leprosula</name>
    <dbReference type="NCBI Taxonomy" id="152421"/>
    <lineage>
        <taxon>Eukaryota</taxon>
        <taxon>Viridiplantae</taxon>
        <taxon>Streptophyta</taxon>
        <taxon>Embryophyta</taxon>
        <taxon>Tracheophyta</taxon>
        <taxon>Spermatophyta</taxon>
        <taxon>Magnoliopsida</taxon>
        <taxon>eudicotyledons</taxon>
        <taxon>Gunneridae</taxon>
        <taxon>Pentapetalae</taxon>
        <taxon>rosids</taxon>
        <taxon>malvids</taxon>
        <taxon>Malvales</taxon>
        <taxon>Dipterocarpaceae</taxon>
        <taxon>Rubroshorea</taxon>
    </lineage>
</organism>
<accession>A0AAV5IBC1</accession>